<reference evidence="1 2" key="1">
    <citation type="journal article" date="2018" name="New Phytol.">
        <title>Phylogenomics of Endogonaceae and evolution of mycorrhizas within Mucoromycota.</title>
        <authorList>
            <person name="Chang Y."/>
            <person name="Desiro A."/>
            <person name="Na H."/>
            <person name="Sandor L."/>
            <person name="Lipzen A."/>
            <person name="Clum A."/>
            <person name="Barry K."/>
            <person name="Grigoriev I.V."/>
            <person name="Martin F.M."/>
            <person name="Stajich J.E."/>
            <person name="Smith M.E."/>
            <person name="Bonito G."/>
            <person name="Spatafora J.W."/>
        </authorList>
    </citation>
    <scope>NUCLEOTIDE SEQUENCE [LARGE SCALE GENOMIC DNA]</scope>
    <source>
        <strain evidence="1 2">AD002</strain>
    </source>
</reference>
<dbReference type="InterPro" id="IPR025340">
    <property type="entry name" value="DUF4246"/>
</dbReference>
<dbReference type="PANTHER" id="PTHR33119:SF1">
    <property type="entry name" value="FE2OG DIOXYGENASE DOMAIN-CONTAINING PROTEIN"/>
    <property type="match status" value="1"/>
</dbReference>
<evidence type="ECO:0000313" key="1">
    <source>
        <dbReference type="EMBL" id="RUS35383.1"/>
    </source>
</evidence>
<organism evidence="1 2">
    <name type="scientific">Jimgerdemannia flammicorona</name>
    <dbReference type="NCBI Taxonomy" id="994334"/>
    <lineage>
        <taxon>Eukaryota</taxon>
        <taxon>Fungi</taxon>
        <taxon>Fungi incertae sedis</taxon>
        <taxon>Mucoromycota</taxon>
        <taxon>Mucoromycotina</taxon>
        <taxon>Endogonomycetes</taxon>
        <taxon>Endogonales</taxon>
        <taxon>Endogonaceae</taxon>
        <taxon>Jimgerdemannia</taxon>
    </lineage>
</organism>
<proteinExistence type="predicted"/>
<sequence>MSLNTRKLVAIQTLADAWKLRVAALLTFSKVAFQGVSRKSALTETASRNFAALHAEVAASQAVVDKVMKRPLPSVFVADNVVPLNLRKILNSGLDVIATGPDRDYLPGTGDKVQALIHPSLFPYIEGVSTVLDPSILPRLSNDPLRRIFED</sequence>
<gene>
    <name evidence="1" type="ORF">BC938DRAFT_471088</name>
</gene>
<dbReference type="EMBL" id="RBNJ01000110">
    <property type="protein sequence ID" value="RUS35383.1"/>
    <property type="molecule type" value="Genomic_DNA"/>
</dbReference>
<comment type="caution">
    <text evidence="1">The sequence shown here is derived from an EMBL/GenBank/DDBJ whole genome shotgun (WGS) entry which is preliminary data.</text>
</comment>
<protein>
    <submittedName>
        <fullName evidence="1">Uncharacterized protein</fullName>
    </submittedName>
</protein>
<evidence type="ECO:0000313" key="2">
    <source>
        <dbReference type="Proteomes" id="UP000274822"/>
    </source>
</evidence>
<accession>A0A433R020</accession>
<name>A0A433R020_9FUNG</name>
<dbReference type="AlphaFoldDB" id="A0A433R020"/>
<dbReference type="PANTHER" id="PTHR33119">
    <property type="entry name" value="IFI3P"/>
    <property type="match status" value="1"/>
</dbReference>
<dbReference type="Proteomes" id="UP000274822">
    <property type="component" value="Unassembled WGS sequence"/>
</dbReference>
<keyword evidence="2" id="KW-1185">Reference proteome</keyword>